<dbReference type="Proteomes" id="UP000321379">
    <property type="component" value="Unassembled WGS sequence"/>
</dbReference>
<dbReference type="Gene3D" id="3.30.70.920">
    <property type="match status" value="1"/>
</dbReference>
<dbReference type="Gene3D" id="1.10.10.10">
    <property type="entry name" value="Winged helix-like DNA-binding domain superfamily/Winged helix DNA-binding domain"/>
    <property type="match status" value="1"/>
</dbReference>
<organism evidence="5 6">
    <name type="scientific">Lacisediminihabitans profunda</name>
    <dbReference type="NCBI Taxonomy" id="2594790"/>
    <lineage>
        <taxon>Bacteria</taxon>
        <taxon>Bacillati</taxon>
        <taxon>Actinomycetota</taxon>
        <taxon>Actinomycetes</taxon>
        <taxon>Micrococcales</taxon>
        <taxon>Microbacteriaceae</taxon>
        <taxon>Lacisediminihabitans</taxon>
    </lineage>
</organism>
<dbReference type="InterPro" id="IPR019887">
    <property type="entry name" value="Tscrpt_reg_AsnC/Lrp_C"/>
</dbReference>
<dbReference type="PANTHER" id="PTHR30154">
    <property type="entry name" value="LEUCINE-RESPONSIVE REGULATORY PROTEIN"/>
    <property type="match status" value="1"/>
</dbReference>
<keyword evidence="3" id="KW-0804">Transcription</keyword>
<dbReference type="PROSITE" id="PS50956">
    <property type="entry name" value="HTH_ASNC_2"/>
    <property type="match status" value="1"/>
</dbReference>
<dbReference type="GO" id="GO:0043565">
    <property type="term" value="F:sequence-specific DNA binding"/>
    <property type="evidence" value="ECO:0007669"/>
    <property type="project" value="InterPro"/>
</dbReference>
<dbReference type="RefSeq" id="WP_147781778.1">
    <property type="nucleotide sequence ID" value="NZ_VRMG01000002.1"/>
</dbReference>
<dbReference type="PRINTS" id="PR00033">
    <property type="entry name" value="HTHASNC"/>
</dbReference>
<dbReference type="InterPro" id="IPR036390">
    <property type="entry name" value="WH_DNA-bd_sf"/>
</dbReference>
<sequence>MIDDTDRLIIRALSANARMSGAALAAVAGVAESTVSLRLKRLHASGVLRGYHADVDIAALGMTVQALISIRLVSIVREEVDRFRREAPNWPGVLALFHMGGVDDFLLHVAAPNASDLRDFVLENLAGHPAVAHTETNLIFDHVAGGGLERLLG</sequence>
<evidence type="ECO:0000313" key="5">
    <source>
        <dbReference type="EMBL" id="TXN32683.1"/>
    </source>
</evidence>
<dbReference type="InterPro" id="IPR036388">
    <property type="entry name" value="WH-like_DNA-bd_sf"/>
</dbReference>
<evidence type="ECO:0000313" key="6">
    <source>
        <dbReference type="Proteomes" id="UP000321379"/>
    </source>
</evidence>
<name>A0A5C8UX64_9MICO</name>
<dbReference type="Pfam" id="PF13404">
    <property type="entry name" value="HTH_AsnC-type"/>
    <property type="match status" value="1"/>
</dbReference>
<dbReference type="SMART" id="SM00344">
    <property type="entry name" value="HTH_ASNC"/>
    <property type="match status" value="1"/>
</dbReference>
<dbReference type="EMBL" id="VRMG01000002">
    <property type="protein sequence ID" value="TXN32683.1"/>
    <property type="molecule type" value="Genomic_DNA"/>
</dbReference>
<proteinExistence type="predicted"/>
<dbReference type="PANTHER" id="PTHR30154:SF54">
    <property type="entry name" value="POSSIBLE TRANSCRIPTIONAL REGULATORY PROTEIN (PROBABLY LRP_ASNC-FAMILY)"/>
    <property type="match status" value="1"/>
</dbReference>
<dbReference type="GO" id="GO:0043200">
    <property type="term" value="P:response to amino acid"/>
    <property type="evidence" value="ECO:0007669"/>
    <property type="project" value="TreeGrafter"/>
</dbReference>
<evidence type="ECO:0000256" key="3">
    <source>
        <dbReference type="ARBA" id="ARBA00023163"/>
    </source>
</evidence>
<evidence type="ECO:0000256" key="2">
    <source>
        <dbReference type="ARBA" id="ARBA00023125"/>
    </source>
</evidence>
<dbReference type="AlphaFoldDB" id="A0A5C8UX64"/>
<keyword evidence="1" id="KW-0805">Transcription regulation</keyword>
<keyword evidence="6" id="KW-1185">Reference proteome</keyword>
<reference evidence="5 6" key="1">
    <citation type="submission" date="2019-08" db="EMBL/GenBank/DDBJ databases">
        <title>Bacterial whole genome sequence for Glaciihabitans sp. CHu50b-6-2.</title>
        <authorList>
            <person name="Jin L."/>
        </authorList>
    </citation>
    <scope>NUCLEOTIDE SEQUENCE [LARGE SCALE GENOMIC DNA]</scope>
    <source>
        <strain evidence="5 6">CHu50b-6-2</strain>
    </source>
</reference>
<accession>A0A5C8UX64</accession>
<comment type="caution">
    <text evidence="5">The sequence shown here is derived from an EMBL/GenBank/DDBJ whole genome shotgun (WGS) entry which is preliminary data.</text>
</comment>
<dbReference type="SUPFAM" id="SSF54909">
    <property type="entry name" value="Dimeric alpha+beta barrel"/>
    <property type="match status" value="1"/>
</dbReference>
<dbReference type="InterPro" id="IPR019888">
    <property type="entry name" value="Tscrpt_reg_AsnC-like"/>
</dbReference>
<gene>
    <name evidence="5" type="ORF">FVP33_01005</name>
</gene>
<dbReference type="InterPro" id="IPR000485">
    <property type="entry name" value="AsnC-type_HTH_dom"/>
</dbReference>
<dbReference type="SUPFAM" id="SSF46785">
    <property type="entry name" value="Winged helix' DNA-binding domain"/>
    <property type="match status" value="1"/>
</dbReference>
<evidence type="ECO:0000256" key="1">
    <source>
        <dbReference type="ARBA" id="ARBA00023015"/>
    </source>
</evidence>
<dbReference type="InterPro" id="IPR011008">
    <property type="entry name" value="Dimeric_a/b-barrel"/>
</dbReference>
<feature type="domain" description="HTH asnC-type" evidence="4">
    <location>
        <begin position="2"/>
        <end position="63"/>
    </location>
</feature>
<protein>
    <submittedName>
        <fullName evidence="5">Lrp/AsnC family transcriptional regulator</fullName>
    </submittedName>
</protein>
<evidence type="ECO:0000259" key="4">
    <source>
        <dbReference type="PROSITE" id="PS50956"/>
    </source>
</evidence>
<dbReference type="Pfam" id="PF01037">
    <property type="entry name" value="AsnC_trans_reg"/>
    <property type="match status" value="1"/>
</dbReference>
<dbReference type="GO" id="GO:0005829">
    <property type="term" value="C:cytosol"/>
    <property type="evidence" value="ECO:0007669"/>
    <property type="project" value="TreeGrafter"/>
</dbReference>
<keyword evidence="2" id="KW-0238">DNA-binding</keyword>